<accession>A0A3D9ZHZ1</accession>
<dbReference type="OrthoDB" id="142078at2"/>
<dbReference type="GO" id="GO:0008929">
    <property type="term" value="F:methylglyoxal synthase activity"/>
    <property type="evidence" value="ECO:0007669"/>
    <property type="project" value="InterPro"/>
</dbReference>
<dbReference type="Gene3D" id="3.40.50.10330">
    <property type="entry name" value="Probable inorganic polyphosphate/atp-NAD kinase, domain 1"/>
    <property type="match status" value="1"/>
</dbReference>
<dbReference type="InterPro" id="IPR017438">
    <property type="entry name" value="ATP-NAD_kinase_N"/>
</dbReference>
<dbReference type="AlphaFoldDB" id="A0A3D9ZHZ1"/>
<dbReference type="InterPro" id="IPR001206">
    <property type="entry name" value="Diacylglycerol_kinase_cat_dom"/>
</dbReference>
<dbReference type="PROSITE" id="PS50146">
    <property type="entry name" value="DAGK"/>
    <property type="match status" value="1"/>
</dbReference>
<dbReference type="InterPro" id="IPR016064">
    <property type="entry name" value="NAD/diacylglycerol_kinase_sf"/>
</dbReference>
<dbReference type="GO" id="GO:0016301">
    <property type="term" value="F:kinase activity"/>
    <property type="evidence" value="ECO:0007669"/>
    <property type="project" value="UniProtKB-KW"/>
</dbReference>
<dbReference type="NCBIfam" id="TIGR00147">
    <property type="entry name" value="YegS/Rv2252/BmrU family lipid kinase"/>
    <property type="match status" value="1"/>
</dbReference>
<gene>
    <name evidence="2" type="ORF">DFJ67_3013</name>
</gene>
<dbReference type="GO" id="GO:0005829">
    <property type="term" value="C:cytosol"/>
    <property type="evidence" value="ECO:0007669"/>
    <property type="project" value="TreeGrafter"/>
</dbReference>
<dbReference type="PANTHER" id="PTHR30492:SF0">
    <property type="entry name" value="METHYLGLYOXAL SYNTHASE"/>
    <property type="match status" value="1"/>
</dbReference>
<dbReference type="Gene3D" id="2.60.200.40">
    <property type="match status" value="1"/>
</dbReference>
<dbReference type="InterPro" id="IPR045540">
    <property type="entry name" value="YegS/DAGK_C"/>
</dbReference>
<dbReference type="EMBL" id="QUMQ01000001">
    <property type="protein sequence ID" value="REF97018.1"/>
    <property type="molecule type" value="Genomic_DNA"/>
</dbReference>
<reference evidence="2 3" key="1">
    <citation type="submission" date="2018-08" db="EMBL/GenBank/DDBJ databases">
        <title>Sequencing the genomes of 1000 actinobacteria strains.</title>
        <authorList>
            <person name="Klenk H.-P."/>
        </authorList>
    </citation>
    <scope>NUCLEOTIDE SEQUENCE [LARGE SCALE GENOMIC DNA]</scope>
    <source>
        <strain evidence="2 3">DSM 44099</strain>
    </source>
</reference>
<dbReference type="SUPFAM" id="SSF111331">
    <property type="entry name" value="NAD kinase/diacylglycerol kinase-like"/>
    <property type="match status" value="1"/>
</dbReference>
<dbReference type="Pfam" id="PF19279">
    <property type="entry name" value="YegS_C"/>
    <property type="match status" value="1"/>
</dbReference>
<feature type="domain" description="DAGKc" evidence="1">
    <location>
        <begin position="12"/>
        <end position="141"/>
    </location>
</feature>
<keyword evidence="2" id="KW-0808">Transferase</keyword>
<keyword evidence="2" id="KW-0418">Kinase</keyword>
<dbReference type="RefSeq" id="WP_116068443.1">
    <property type="nucleotide sequence ID" value="NZ_BONB01000031.1"/>
</dbReference>
<evidence type="ECO:0000259" key="1">
    <source>
        <dbReference type="PROSITE" id="PS50146"/>
    </source>
</evidence>
<evidence type="ECO:0000313" key="2">
    <source>
        <dbReference type="EMBL" id="REF97018.1"/>
    </source>
</evidence>
<dbReference type="Proteomes" id="UP000256913">
    <property type="component" value="Unassembled WGS sequence"/>
</dbReference>
<dbReference type="InterPro" id="IPR004363">
    <property type="entry name" value="Methylgl_synth"/>
</dbReference>
<keyword evidence="3" id="KW-1185">Reference proteome</keyword>
<protein>
    <submittedName>
        <fullName evidence="2">YegS/Rv2252/BmrU family lipid kinase</fullName>
    </submittedName>
</protein>
<dbReference type="PANTHER" id="PTHR30492">
    <property type="entry name" value="METHYLGLYOXAL SYNTHASE"/>
    <property type="match status" value="1"/>
</dbReference>
<dbReference type="SMART" id="SM00046">
    <property type="entry name" value="DAGKc"/>
    <property type="match status" value="1"/>
</dbReference>
<dbReference type="InterPro" id="IPR005218">
    <property type="entry name" value="Diacylglycerol/lipid_kinase"/>
</dbReference>
<dbReference type="GO" id="GO:0019242">
    <property type="term" value="P:methylglyoxal biosynthetic process"/>
    <property type="evidence" value="ECO:0007669"/>
    <property type="project" value="InterPro"/>
</dbReference>
<dbReference type="GO" id="GO:0005524">
    <property type="term" value="F:ATP binding"/>
    <property type="evidence" value="ECO:0007669"/>
    <property type="project" value="InterPro"/>
</dbReference>
<dbReference type="Pfam" id="PF00781">
    <property type="entry name" value="DAGK_cat"/>
    <property type="match status" value="1"/>
</dbReference>
<evidence type="ECO:0000313" key="3">
    <source>
        <dbReference type="Proteomes" id="UP000256913"/>
    </source>
</evidence>
<proteinExistence type="predicted"/>
<dbReference type="GO" id="GO:0008654">
    <property type="term" value="P:phospholipid biosynthetic process"/>
    <property type="evidence" value="ECO:0007669"/>
    <property type="project" value="InterPro"/>
</dbReference>
<comment type="caution">
    <text evidence="2">The sequence shown here is derived from an EMBL/GenBank/DDBJ whole genome shotgun (WGS) entry which is preliminary data.</text>
</comment>
<sequence>MRTKPELTTAIVTGRRAVLLVNAHSRRGRRLYAGVRQRLDAAGFELLGVFPVDDPRELGGSLEAATDLGPDLLIVGGGDGTIGAAARHLAHRDVALGLLPLGTTNNFARTLGIPLDLDAAVAILTGGKVIDVDLGIAGDLPFANHVGIGLSAEIFAKAPPRLKKVIGRLAYPATALALLTQHRPMRVTVRADGRSHEYLTHQLYVANGGFHAGRPITADADADDRLLVAYPVGDANRVRLLRETARNAATGHLRSHGEEPFLATDEILVETDRPVPVEVDGEPRGYTPLRIGLAGNALRVMASLDTIDR</sequence>
<name>A0A3D9ZHZ1_9ACTN</name>
<organism evidence="2 3">
    <name type="scientific">Asanoa ferruginea</name>
    <dbReference type="NCBI Taxonomy" id="53367"/>
    <lineage>
        <taxon>Bacteria</taxon>
        <taxon>Bacillati</taxon>
        <taxon>Actinomycetota</taxon>
        <taxon>Actinomycetes</taxon>
        <taxon>Micromonosporales</taxon>
        <taxon>Micromonosporaceae</taxon>
        <taxon>Asanoa</taxon>
    </lineage>
</organism>